<dbReference type="Gene3D" id="3.60.15.10">
    <property type="entry name" value="Ribonuclease Z/Hydroxyacylglutathione hydrolase-like"/>
    <property type="match status" value="1"/>
</dbReference>
<dbReference type="AlphaFoldDB" id="A0A7X3LSQ7"/>
<comment type="cofactor">
    <cofactor evidence="1">
        <name>Zn(2+)</name>
        <dbReference type="ChEBI" id="CHEBI:29105"/>
    </cofactor>
</comment>
<evidence type="ECO:0000256" key="3">
    <source>
        <dbReference type="ARBA" id="ARBA00022723"/>
    </source>
</evidence>
<dbReference type="PANTHER" id="PTHR42978:SF7">
    <property type="entry name" value="METALLO-HYDROLASE RV2300C-RELATED"/>
    <property type="match status" value="1"/>
</dbReference>
<evidence type="ECO:0000256" key="4">
    <source>
        <dbReference type="ARBA" id="ARBA00022801"/>
    </source>
</evidence>
<evidence type="ECO:0000259" key="6">
    <source>
        <dbReference type="SMART" id="SM00849"/>
    </source>
</evidence>
<reference evidence="7 8" key="1">
    <citation type="submission" date="2019-12" db="EMBL/GenBank/DDBJ databases">
        <authorList>
            <person name="Li M."/>
        </authorList>
    </citation>
    <scope>NUCLEOTIDE SEQUENCE [LARGE SCALE GENOMIC DNA]</scope>
    <source>
        <strain evidence="7 8">GBMRC 2046</strain>
    </source>
</reference>
<organism evidence="7 8">
    <name type="scientific">Stappia sediminis</name>
    <dbReference type="NCBI Taxonomy" id="2692190"/>
    <lineage>
        <taxon>Bacteria</taxon>
        <taxon>Pseudomonadati</taxon>
        <taxon>Pseudomonadota</taxon>
        <taxon>Alphaproteobacteria</taxon>
        <taxon>Hyphomicrobiales</taxon>
        <taxon>Stappiaceae</taxon>
        <taxon>Stappia</taxon>
    </lineage>
</organism>
<accession>A0A7X3LSQ7</accession>
<comment type="caution">
    <text evidence="7">The sequence shown here is derived from an EMBL/GenBank/DDBJ whole genome shotgun (WGS) entry which is preliminary data.</text>
</comment>
<feature type="domain" description="Metallo-beta-lactamase" evidence="6">
    <location>
        <begin position="74"/>
        <end position="274"/>
    </location>
</feature>
<dbReference type="InterPro" id="IPR001279">
    <property type="entry name" value="Metallo-B-lactamas"/>
</dbReference>
<keyword evidence="5" id="KW-0862">Zinc</keyword>
<dbReference type="InterPro" id="IPR036866">
    <property type="entry name" value="RibonucZ/Hydroxyglut_hydro"/>
</dbReference>
<keyword evidence="3" id="KW-0479">Metal-binding</keyword>
<keyword evidence="8" id="KW-1185">Reference proteome</keyword>
<protein>
    <submittedName>
        <fullName evidence="7">MBL fold metallo-hydrolase</fullName>
    </submittedName>
</protein>
<dbReference type="EMBL" id="WUMV01000002">
    <property type="protein sequence ID" value="MXN64403.1"/>
    <property type="molecule type" value="Genomic_DNA"/>
</dbReference>
<evidence type="ECO:0000313" key="8">
    <source>
        <dbReference type="Proteomes" id="UP000433101"/>
    </source>
</evidence>
<dbReference type="PANTHER" id="PTHR42978">
    <property type="entry name" value="QUORUM-QUENCHING LACTONASE YTNP-RELATED-RELATED"/>
    <property type="match status" value="1"/>
</dbReference>
<dbReference type="SMART" id="SM00849">
    <property type="entry name" value="Lactamase_B"/>
    <property type="match status" value="1"/>
</dbReference>
<evidence type="ECO:0000256" key="5">
    <source>
        <dbReference type="ARBA" id="ARBA00022833"/>
    </source>
</evidence>
<dbReference type="Proteomes" id="UP000433101">
    <property type="component" value="Unassembled WGS sequence"/>
</dbReference>
<dbReference type="GO" id="GO:0046872">
    <property type="term" value="F:metal ion binding"/>
    <property type="evidence" value="ECO:0007669"/>
    <property type="project" value="UniProtKB-KW"/>
</dbReference>
<name>A0A7X3LSQ7_9HYPH</name>
<keyword evidence="4 7" id="KW-0378">Hydrolase</keyword>
<dbReference type="SUPFAM" id="SSF56281">
    <property type="entry name" value="Metallo-hydrolase/oxidoreductase"/>
    <property type="match status" value="1"/>
</dbReference>
<evidence type="ECO:0000256" key="2">
    <source>
        <dbReference type="ARBA" id="ARBA00007749"/>
    </source>
</evidence>
<dbReference type="GO" id="GO:0016787">
    <property type="term" value="F:hydrolase activity"/>
    <property type="evidence" value="ECO:0007669"/>
    <property type="project" value="UniProtKB-KW"/>
</dbReference>
<evidence type="ECO:0000256" key="1">
    <source>
        <dbReference type="ARBA" id="ARBA00001947"/>
    </source>
</evidence>
<gene>
    <name evidence="7" type="ORF">GR183_05760</name>
</gene>
<dbReference type="CDD" id="cd07729">
    <property type="entry name" value="AHL_lactonase_MBL-fold"/>
    <property type="match status" value="1"/>
</dbReference>
<dbReference type="InterPro" id="IPR051013">
    <property type="entry name" value="MBL_superfamily_lactonases"/>
</dbReference>
<dbReference type="Pfam" id="PF00753">
    <property type="entry name" value="Lactamase_B"/>
    <property type="match status" value="1"/>
</dbReference>
<comment type="similarity">
    <text evidence="2">Belongs to the metallo-beta-lactamase superfamily.</text>
</comment>
<proteinExistence type="inferred from homology"/>
<sequence>MRSSSADFARLDIRRCPVTTIHATRSTAGEHLSGARPVDEVYEVFALKYAERGGRIRGDSFLFDDDHSSPHDIDYYIWLVRNDNRTIVVDTGYDGEEGKRRGRPILSDPASCLAGFGIDPASVETVIVTHLHYDHAGSLDRFPNACFHLQAAEMAYATGPCMCHGSLNHPFSVDHVCQMVRKVYSGRVVFHDGTGLVAPGIEVHALGGHSRGLQCVRVKTNTGWLVLASDASHYYENFRQGKLFPIVENAEAMLEGFRRLPRLASDTKLVVPGHDPLVRQLFPSVAESCDGTAVHRLDVGPSPTHWERLVT</sequence>
<evidence type="ECO:0000313" key="7">
    <source>
        <dbReference type="EMBL" id="MXN64403.1"/>
    </source>
</evidence>